<dbReference type="EMBL" id="CP019688">
    <property type="protein sequence ID" value="AQQ14241.1"/>
    <property type="molecule type" value="Genomic_DNA"/>
</dbReference>
<protein>
    <submittedName>
        <fullName evidence="1">Uncharacterized protein</fullName>
    </submittedName>
</protein>
<evidence type="ECO:0000313" key="2">
    <source>
        <dbReference type="Proteomes" id="UP000217209"/>
    </source>
</evidence>
<sequence>MAHQPKGHPRAAKAVEGLGGPAAAVVQRVVQAVRLAAPQRRSAMECQAASLRGVVGSPKQSCPFPTCLKEHLVLAATTRLNSSPSEEVHGFPVAHGAQHRFAVDLAVAALVAAKLPQSRIQNLTDRVGRPLATPATLYRRKLANLAERTRSNLSPPRPGSDWKPQVCLKAAPAAMKEGAGWNHHG</sequence>
<gene>
    <name evidence="1" type="ORF">CGLAU_01250</name>
</gene>
<evidence type="ECO:0000313" key="1">
    <source>
        <dbReference type="EMBL" id="AQQ14241.1"/>
    </source>
</evidence>
<keyword evidence="2" id="KW-1185">Reference proteome</keyword>
<proteinExistence type="predicted"/>
<accession>A0A1Q2HTS9</accession>
<reference evidence="1 2" key="1">
    <citation type="submission" date="2016-12" db="EMBL/GenBank/DDBJ databases">
        <authorList>
            <person name="Song W.-J."/>
            <person name="Kurnit D.M."/>
        </authorList>
    </citation>
    <scope>NUCLEOTIDE SEQUENCE [LARGE SCALE GENOMIC DNA]</scope>
    <source>
        <strain evidence="1 2">DSM 30827</strain>
    </source>
</reference>
<organism evidence="1 2">
    <name type="scientific">Corynebacterium glaucum</name>
    <dbReference type="NCBI Taxonomy" id="187491"/>
    <lineage>
        <taxon>Bacteria</taxon>
        <taxon>Bacillati</taxon>
        <taxon>Actinomycetota</taxon>
        <taxon>Actinomycetes</taxon>
        <taxon>Mycobacteriales</taxon>
        <taxon>Corynebacteriaceae</taxon>
        <taxon>Corynebacterium</taxon>
    </lineage>
</organism>
<dbReference type="KEGG" id="cgv:CGLAU_01250"/>
<name>A0A1Q2HTS9_9CORY</name>
<dbReference type="Proteomes" id="UP000217209">
    <property type="component" value="Chromosome"/>
</dbReference>
<dbReference type="AlphaFoldDB" id="A0A1Q2HTS9"/>